<name>A0A9P6DZ51_9AGAM</name>
<evidence type="ECO:0000256" key="8">
    <source>
        <dbReference type="RuleBase" id="RU367053"/>
    </source>
</evidence>
<gene>
    <name evidence="10" type="ORF">BS47DRAFT_1371763</name>
</gene>
<comment type="catalytic activity">
    <reaction evidence="7">
        <text>a 5'-end triphospho-ribonucleoside in mRNA + H2O = a 5'-end diphospho-ribonucleoside in mRNA + phosphate + H(+)</text>
        <dbReference type="Rhea" id="RHEA:67004"/>
        <dbReference type="Rhea" id="RHEA-COMP:17164"/>
        <dbReference type="Rhea" id="RHEA-COMP:17165"/>
        <dbReference type="ChEBI" id="CHEBI:15377"/>
        <dbReference type="ChEBI" id="CHEBI:15378"/>
        <dbReference type="ChEBI" id="CHEBI:43474"/>
        <dbReference type="ChEBI" id="CHEBI:167616"/>
        <dbReference type="ChEBI" id="CHEBI:167618"/>
        <dbReference type="EC" id="3.6.1.74"/>
    </reaction>
    <physiologicalReaction direction="left-to-right" evidence="7">
        <dbReference type="Rhea" id="RHEA:67005"/>
    </physiologicalReaction>
</comment>
<dbReference type="GO" id="GO:0004651">
    <property type="term" value="F:polynucleotide 5'-phosphatase activity"/>
    <property type="evidence" value="ECO:0007669"/>
    <property type="project" value="UniProtKB-UniRule"/>
</dbReference>
<dbReference type="GO" id="GO:0031533">
    <property type="term" value="C:mRNA capping enzyme complex"/>
    <property type="evidence" value="ECO:0007669"/>
    <property type="project" value="UniProtKB-UniRule"/>
</dbReference>
<dbReference type="InterPro" id="IPR037009">
    <property type="entry name" value="mRNA_triPase_Cet1_sf"/>
</dbReference>
<dbReference type="Proteomes" id="UP000886523">
    <property type="component" value="Unassembled WGS sequence"/>
</dbReference>
<keyword evidence="5 8" id="KW-0378">Hydrolase</keyword>
<dbReference type="OrthoDB" id="272147at2759"/>
<keyword evidence="8" id="KW-0506">mRNA capping</keyword>
<dbReference type="Pfam" id="PF02940">
    <property type="entry name" value="mRNA_triPase"/>
    <property type="match status" value="1"/>
</dbReference>
<dbReference type="EMBL" id="MU128940">
    <property type="protein sequence ID" value="KAF9516353.1"/>
    <property type="molecule type" value="Genomic_DNA"/>
</dbReference>
<evidence type="ECO:0000256" key="6">
    <source>
        <dbReference type="ARBA" id="ARBA00023242"/>
    </source>
</evidence>
<comment type="similarity">
    <text evidence="3 8">Belongs to the fungal TPase family.</text>
</comment>
<comment type="subcellular location">
    <subcellularLocation>
        <location evidence="2 8">Nucleus</location>
    </subcellularLocation>
</comment>
<reference evidence="10" key="1">
    <citation type="journal article" date="2020" name="Nat. Commun.">
        <title>Large-scale genome sequencing of mycorrhizal fungi provides insights into the early evolution of symbiotic traits.</title>
        <authorList>
            <person name="Miyauchi S."/>
            <person name="Kiss E."/>
            <person name="Kuo A."/>
            <person name="Drula E."/>
            <person name="Kohler A."/>
            <person name="Sanchez-Garcia M."/>
            <person name="Morin E."/>
            <person name="Andreopoulos B."/>
            <person name="Barry K.W."/>
            <person name="Bonito G."/>
            <person name="Buee M."/>
            <person name="Carver A."/>
            <person name="Chen C."/>
            <person name="Cichocki N."/>
            <person name="Clum A."/>
            <person name="Culley D."/>
            <person name="Crous P.W."/>
            <person name="Fauchery L."/>
            <person name="Girlanda M."/>
            <person name="Hayes R.D."/>
            <person name="Keri Z."/>
            <person name="LaButti K."/>
            <person name="Lipzen A."/>
            <person name="Lombard V."/>
            <person name="Magnuson J."/>
            <person name="Maillard F."/>
            <person name="Murat C."/>
            <person name="Nolan M."/>
            <person name="Ohm R.A."/>
            <person name="Pangilinan J."/>
            <person name="Pereira M.F."/>
            <person name="Perotto S."/>
            <person name="Peter M."/>
            <person name="Pfister S."/>
            <person name="Riley R."/>
            <person name="Sitrit Y."/>
            <person name="Stielow J.B."/>
            <person name="Szollosi G."/>
            <person name="Zifcakova L."/>
            <person name="Stursova M."/>
            <person name="Spatafora J.W."/>
            <person name="Tedersoo L."/>
            <person name="Vaario L.M."/>
            <person name="Yamada A."/>
            <person name="Yan M."/>
            <person name="Wang P."/>
            <person name="Xu J."/>
            <person name="Bruns T."/>
            <person name="Baldrian P."/>
            <person name="Vilgalys R."/>
            <person name="Dunand C."/>
            <person name="Henrissat B."/>
            <person name="Grigoriev I.V."/>
            <person name="Hibbett D."/>
            <person name="Nagy L.G."/>
            <person name="Martin F.M."/>
        </authorList>
    </citation>
    <scope>NUCLEOTIDE SEQUENCE</scope>
    <source>
        <strain evidence="10">UP504</strain>
    </source>
</reference>
<evidence type="ECO:0000256" key="2">
    <source>
        <dbReference type="ARBA" id="ARBA00004123"/>
    </source>
</evidence>
<dbReference type="Gene3D" id="3.20.100.10">
    <property type="entry name" value="mRNA triphosphatase Cet1-like"/>
    <property type="match status" value="1"/>
</dbReference>
<dbReference type="InterPro" id="IPR040343">
    <property type="entry name" value="Cet1/Ctl1"/>
</dbReference>
<dbReference type="EC" id="3.6.1.74" evidence="8"/>
<keyword evidence="4 8" id="KW-0507">mRNA processing</keyword>
<evidence type="ECO:0000256" key="1">
    <source>
        <dbReference type="ARBA" id="ARBA00001946"/>
    </source>
</evidence>
<comment type="function">
    <text evidence="8">First step of mRNA capping. Converts the 5'-triphosphate end of a nascent mRNA chain into a diphosphate end.</text>
</comment>
<evidence type="ECO:0000313" key="11">
    <source>
        <dbReference type="Proteomes" id="UP000886523"/>
    </source>
</evidence>
<evidence type="ECO:0000313" key="10">
    <source>
        <dbReference type="EMBL" id="KAF9516353.1"/>
    </source>
</evidence>
<keyword evidence="6 8" id="KW-0539">Nucleus</keyword>
<proteinExistence type="inferred from homology"/>
<dbReference type="InterPro" id="IPR033469">
    <property type="entry name" value="CYTH-like_dom_sf"/>
</dbReference>
<dbReference type="CDD" id="cd07470">
    <property type="entry name" value="CYTH-like_mRNA_RTPase"/>
    <property type="match status" value="1"/>
</dbReference>
<dbReference type="SUPFAM" id="SSF55154">
    <property type="entry name" value="CYTH-like phosphatases"/>
    <property type="match status" value="1"/>
</dbReference>
<comment type="cofactor">
    <cofactor evidence="1 8">
        <name>Mg(2+)</name>
        <dbReference type="ChEBI" id="CHEBI:18420"/>
    </cofactor>
</comment>
<evidence type="ECO:0000256" key="4">
    <source>
        <dbReference type="ARBA" id="ARBA00022664"/>
    </source>
</evidence>
<evidence type="ECO:0000256" key="3">
    <source>
        <dbReference type="ARBA" id="ARBA00006345"/>
    </source>
</evidence>
<evidence type="ECO:0000256" key="7">
    <source>
        <dbReference type="ARBA" id="ARBA00047740"/>
    </source>
</evidence>
<comment type="subunit">
    <text evidence="8">Heterodimer. The mRNA-capping enzyme is composed of two separate chains alpha and beta, respectively a mRNA guanylyltransferase and an mRNA 5'-triphosphate monophosphatase.</text>
</comment>
<dbReference type="GO" id="GO:0006370">
    <property type="term" value="P:7-methylguanosine mRNA capping"/>
    <property type="evidence" value="ECO:0007669"/>
    <property type="project" value="UniProtKB-UniRule"/>
</dbReference>
<accession>A0A9P6DZ51</accession>
<evidence type="ECO:0000259" key="9">
    <source>
        <dbReference type="Pfam" id="PF02940"/>
    </source>
</evidence>
<dbReference type="AlphaFoldDB" id="A0A9P6DZ51"/>
<dbReference type="PANTHER" id="PTHR28118:SF1">
    <property type="entry name" value="POLYNUCLEOTIDE 5'-TRIPHOSPHATASE CTL1-RELATED"/>
    <property type="match status" value="1"/>
</dbReference>
<organism evidence="10 11">
    <name type="scientific">Hydnum rufescens UP504</name>
    <dbReference type="NCBI Taxonomy" id="1448309"/>
    <lineage>
        <taxon>Eukaryota</taxon>
        <taxon>Fungi</taxon>
        <taxon>Dikarya</taxon>
        <taxon>Basidiomycota</taxon>
        <taxon>Agaricomycotina</taxon>
        <taxon>Agaricomycetes</taxon>
        <taxon>Cantharellales</taxon>
        <taxon>Hydnaceae</taxon>
        <taxon>Hydnum</taxon>
    </lineage>
</organism>
<sequence>MGKGHSAGQGSRPLPQPLPGLILEPSIINAEPLDEFIREIADWILRIAGGRAKIGILTDSRTGKRLNLPVLCETSLLKSSDYFLQTILIYVSNLMWPFKTASSSHQHSRVHYAHTKLIDSFHSGPGSQKIRVTTDEKTGVVKEYLNVYSPKRKVDWRISVNAETPAPKPTTNATHTRRKDRITYTHQAFQIDLTQVMPSHSSTSKVDPSNPQGYLHELEVEFRDPRELMRLAAMRGGDGESGYGYDELVRVFVNNVHILVRNAL</sequence>
<dbReference type="PANTHER" id="PTHR28118">
    <property type="entry name" value="POLYNUCLEOTIDE 5'-TRIPHOSPHATASE-RELATED"/>
    <property type="match status" value="1"/>
</dbReference>
<protein>
    <recommendedName>
        <fullName evidence="8">mRNA-capping enzyme subunit beta</fullName>
        <ecNumber evidence="8">3.6.1.74</ecNumber>
    </recommendedName>
    <alternativeName>
        <fullName evidence="8">mRNA 5'-phosphatase</fullName>
    </alternativeName>
    <alternativeName>
        <fullName evidence="8">mRNA 5'-triphosphate monophosphatase</fullName>
    </alternativeName>
</protein>
<keyword evidence="11" id="KW-1185">Reference proteome</keyword>
<dbReference type="GO" id="GO:0140818">
    <property type="term" value="F:mRNA 5'-triphosphate monophosphatase activity"/>
    <property type="evidence" value="ECO:0007669"/>
    <property type="project" value="UniProtKB-EC"/>
</dbReference>
<feature type="domain" description="mRNA triphosphatase Cet1-like" evidence="9">
    <location>
        <begin position="52"/>
        <end position="222"/>
    </location>
</feature>
<comment type="caution">
    <text evidence="10">The sequence shown here is derived from an EMBL/GenBank/DDBJ whole genome shotgun (WGS) entry which is preliminary data.</text>
</comment>
<evidence type="ECO:0000256" key="5">
    <source>
        <dbReference type="ARBA" id="ARBA00022801"/>
    </source>
</evidence>
<dbReference type="InterPro" id="IPR004206">
    <property type="entry name" value="mRNA_triPase_Cet1"/>
</dbReference>